<evidence type="ECO:0000313" key="2">
    <source>
        <dbReference type="EMBL" id="MBI6182066.1"/>
    </source>
</evidence>
<dbReference type="Proteomes" id="UP000639004">
    <property type="component" value="Unassembled WGS sequence"/>
</dbReference>
<feature type="chain" id="PRO_5046856742" evidence="1">
    <location>
        <begin position="20"/>
        <end position="117"/>
    </location>
</feature>
<evidence type="ECO:0000256" key="1">
    <source>
        <dbReference type="SAM" id="SignalP"/>
    </source>
</evidence>
<evidence type="ECO:0000313" key="3">
    <source>
        <dbReference type="Proteomes" id="UP000639004"/>
    </source>
</evidence>
<sequence length="117" mass="12780">MNKMMLMAVLLAVSTSPFAASLFSPTKGVVCDKKSNFCVDEQGISMGLTTQYLGSKAQEKLQKSLGGGAGVSLGEYTLSNGVHCDSKEKQCYTDRYYPRNKDKQEPKLTTKIFGKSH</sequence>
<keyword evidence="3" id="KW-1185">Reference proteome</keyword>
<dbReference type="InterPro" id="IPR008617">
    <property type="entry name" value="Uncharacterised_YcgJ"/>
</dbReference>
<accession>A0ABS0TXN0</accession>
<gene>
    <name evidence="2" type="ORF">JEQ07_16890</name>
</gene>
<dbReference type="EMBL" id="JAEHSL010000014">
    <property type="protein sequence ID" value="MBI6182066.1"/>
    <property type="molecule type" value="Genomic_DNA"/>
</dbReference>
<proteinExistence type="predicted"/>
<name>A0ABS0TXN0_SERPR</name>
<feature type="signal peptide" evidence="1">
    <location>
        <begin position="1"/>
        <end position="19"/>
    </location>
</feature>
<organism evidence="2 3">
    <name type="scientific">Serratia proteamaculans</name>
    <dbReference type="NCBI Taxonomy" id="28151"/>
    <lineage>
        <taxon>Bacteria</taxon>
        <taxon>Pseudomonadati</taxon>
        <taxon>Pseudomonadota</taxon>
        <taxon>Gammaproteobacteria</taxon>
        <taxon>Enterobacterales</taxon>
        <taxon>Yersiniaceae</taxon>
        <taxon>Serratia</taxon>
    </lineage>
</organism>
<protein>
    <submittedName>
        <fullName evidence="2">YcgJ family protein</fullName>
    </submittedName>
</protein>
<dbReference type="RefSeq" id="WP_198642411.1">
    <property type="nucleotide sequence ID" value="NZ_JAEHSL010000014.1"/>
</dbReference>
<keyword evidence="1" id="KW-0732">Signal</keyword>
<dbReference type="Pfam" id="PF05666">
    <property type="entry name" value="YcgJ"/>
    <property type="match status" value="1"/>
</dbReference>
<reference evidence="2 3" key="1">
    <citation type="submission" date="2020-12" db="EMBL/GenBank/DDBJ databases">
        <title>Enhanced detection system for hospital associated transmission using whole genome sequencing surveillance.</title>
        <authorList>
            <person name="Harrison L.H."/>
            <person name="Van Tyne D."/>
            <person name="Marsh J.W."/>
            <person name="Griffith M.P."/>
            <person name="Snyder D.J."/>
            <person name="Cooper V.S."/>
            <person name="Mustapha M."/>
        </authorList>
    </citation>
    <scope>NUCLEOTIDE SEQUENCE [LARGE SCALE GENOMIC DNA]</scope>
    <source>
        <strain evidence="2 3">SER00238</strain>
    </source>
</reference>
<comment type="caution">
    <text evidence="2">The sequence shown here is derived from an EMBL/GenBank/DDBJ whole genome shotgun (WGS) entry which is preliminary data.</text>
</comment>